<reference evidence="2" key="2">
    <citation type="submission" date="2023-05" db="EMBL/GenBank/DDBJ databases">
        <authorList>
            <consortium name="Lawrence Berkeley National Laboratory"/>
            <person name="Steindorff A."/>
            <person name="Hensen N."/>
            <person name="Bonometti L."/>
            <person name="Westerberg I."/>
            <person name="Brannstrom I.O."/>
            <person name="Guillou S."/>
            <person name="Cros-Aarteil S."/>
            <person name="Calhoun S."/>
            <person name="Haridas S."/>
            <person name="Kuo A."/>
            <person name="Mondo S."/>
            <person name="Pangilinan J."/>
            <person name="Riley R."/>
            <person name="Labutti K."/>
            <person name="Andreopoulos B."/>
            <person name="Lipzen A."/>
            <person name="Chen C."/>
            <person name="Yanf M."/>
            <person name="Daum C."/>
            <person name="Ng V."/>
            <person name="Clum A."/>
            <person name="Ohm R."/>
            <person name="Martin F."/>
            <person name="Silar P."/>
            <person name="Natvig D."/>
            <person name="Lalanne C."/>
            <person name="Gautier V."/>
            <person name="Ament-Velasquez S.L."/>
            <person name="Kruys A."/>
            <person name="Hutchinson M.I."/>
            <person name="Powell A.J."/>
            <person name="Barry K."/>
            <person name="Miller A.N."/>
            <person name="Grigoriev I.V."/>
            <person name="Debuchy R."/>
            <person name="Gladieux P."/>
            <person name="Thoren M.H."/>
            <person name="Johannesson H."/>
        </authorList>
    </citation>
    <scope>NUCLEOTIDE SEQUENCE</scope>
    <source>
        <strain evidence="2">PSN309</strain>
    </source>
</reference>
<dbReference type="Proteomes" id="UP001302126">
    <property type="component" value="Unassembled WGS sequence"/>
</dbReference>
<keyword evidence="3" id="KW-1185">Reference proteome</keyword>
<comment type="caution">
    <text evidence="2">The sequence shown here is derived from an EMBL/GenBank/DDBJ whole genome shotgun (WGS) entry which is preliminary data.</text>
</comment>
<keyword evidence="1" id="KW-0732">Signal</keyword>
<feature type="chain" id="PRO_5042904925" evidence="1">
    <location>
        <begin position="18"/>
        <end position="176"/>
    </location>
</feature>
<name>A0AAN6WKI9_9PEZI</name>
<dbReference type="AlphaFoldDB" id="A0AAN6WKI9"/>
<sequence>MLPTIPLLLSLSLGSAPQSSPPSILLTVTNPTSTPYTILTWSSPLDDLAFALGLLPLTSDCTEETIPLNIVQVKRAVPPPPDAYVTIEPGQSVNKTTTIREPTVDLSSLAGQRVRVNWDAKREIIIPVWKGRKEDLLAAGRIATEYTWYEGDGEWLVDGGEGVEVEIPRNVDDASA</sequence>
<evidence type="ECO:0000313" key="3">
    <source>
        <dbReference type="Proteomes" id="UP001302126"/>
    </source>
</evidence>
<reference evidence="2" key="1">
    <citation type="journal article" date="2023" name="Mol. Phylogenet. Evol.">
        <title>Genome-scale phylogeny and comparative genomics of the fungal order Sordariales.</title>
        <authorList>
            <person name="Hensen N."/>
            <person name="Bonometti L."/>
            <person name="Westerberg I."/>
            <person name="Brannstrom I.O."/>
            <person name="Guillou S."/>
            <person name="Cros-Aarteil S."/>
            <person name="Calhoun S."/>
            <person name="Haridas S."/>
            <person name="Kuo A."/>
            <person name="Mondo S."/>
            <person name="Pangilinan J."/>
            <person name="Riley R."/>
            <person name="LaButti K."/>
            <person name="Andreopoulos B."/>
            <person name="Lipzen A."/>
            <person name="Chen C."/>
            <person name="Yan M."/>
            <person name="Daum C."/>
            <person name="Ng V."/>
            <person name="Clum A."/>
            <person name="Steindorff A."/>
            <person name="Ohm R.A."/>
            <person name="Martin F."/>
            <person name="Silar P."/>
            <person name="Natvig D.O."/>
            <person name="Lalanne C."/>
            <person name="Gautier V."/>
            <person name="Ament-Velasquez S.L."/>
            <person name="Kruys A."/>
            <person name="Hutchinson M.I."/>
            <person name="Powell A.J."/>
            <person name="Barry K."/>
            <person name="Miller A.N."/>
            <person name="Grigoriev I.V."/>
            <person name="Debuchy R."/>
            <person name="Gladieux P."/>
            <person name="Hiltunen Thoren M."/>
            <person name="Johannesson H."/>
        </authorList>
    </citation>
    <scope>NUCLEOTIDE SEQUENCE</scope>
    <source>
        <strain evidence="2">PSN309</strain>
    </source>
</reference>
<evidence type="ECO:0000313" key="2">
    <source>
        <dbReference type="EMBL" id="KAK4183524.1"/>
    </source>
</evidence>
<protein>
    <submittedName>
        <fullName evidence="2">Uncharacterized protein</fullName>
    </submittedName>
</protein>
<dbReference type="Gene3D" id="2.60.40.2970">
    <property type="match status" value="1"/>
</dbReference>
<dbReference type="EMBL" id="MU864542">
    <property type="protein sequence ID" value="KAK4183524.1"/>
    <property type="molecule type" value="Genomic_DNA"/>
</dbReference>
<feature type="signal peptide" evidence="1">
    <location>
        <begin position="1"/>
        <end position="17"/>
    </location>
</feature>
<organism evidence="2 3">
    <name type="scientific">Podospora australis</name>
    <dbReference type="NCBI Taxonomy" id="1536484"/>
    <lineage>
        <taxon>Eukaryota</taxon>
        <taxon>Fungi</taxon>
        <taxon>Dikarya</taxon>
        <taxon>Ascomycota</taxon>
        <taxon>Pezizomycotina</taxon>
        <taxon>Sordariomycetes</taxon>
        <taxon>Sordariomycetidae</taxon>
        <taxon>Sordariales</taxon>
        <taxon>Podosporaceae</taxon>
        <taxon>Podospora</taxon>
    </lineage>
</organism>
<accession>A0AAN6WKI9</accession>
<evidence type="ECO:0000256" key="1">
    <source>
        <dbReference type="SAM" id="SignalP"/>
    </source>
</evidence>
<gene>
    <name evidence="2" type="ORF">QBC35DRAFT_97399</name>
</gene>
<proteinExistence type="predicted"/>